<organism evidence="1 2">
    <name type="scientific">Colocasia esculenta</name>
    <name type="common">Wild taro</name>
    <name type="synonym">Arum esculentum</name>
    <dbReference type="NCBI Taxonomy" id="4460"/>
    <lineage>
        <taxon>Eukaryota</taxon>
        <taxon>Viridiplantae</taxon>
        <taxon>Streptophyta</taxon>
        <taxon>Embryophyta</taxon>
        <taxon>Tracheophyta</taxon>
        <taxon>Spermatophyta</taxon>
        <taxon>Magnoliopsida</taxon>
        <taxon>Liliopsida</taxon>
        <taxon>Araceae</taxon>
        <taxon>Aroideae</taxon>
        <taxon>Colocasieae</taxon>
        <taxon>Colocasia</taxon>
    </lineage>
</organism>
<dbReference type="AlphaFoldDB" id="A0A843XSF6"/>
<dbReference type="Proteomes" id="UP000652761">
    <property type="component" value="Unassembled WGS sequence"/>
</dbReference>
<dbReference type="EMBL" id="NMUH01014586">
    <property type="protein sequence ID" value="MQM22968.1"/>
    <property type="molecule type" value="Genomic_DNA"/>
</dbReference>
<keyword evidence="2" id="KW-1185">Reference proteome</keyword>
<name>A0A843XSF6_COLES</name>
<evidence type="ECO:0000313" key="1">
    <source>
        <dbReference type="EMBL" id="MQM22968.1"/>
    </source>
</evidence>
<sequence>MAESRPILGLIKGSIQPPLVQPGSADPGSGMADPINFWLADPALIPLFLNLGARFHTGD</sequence>
<protein>
    <submittedName>
        <fullName evidence="1">Uncharacterized protein</fullName>
    </submittedName>
</protein>
<evidence type="ECO:0000313" key="2">
    <source>
        <dbReference type="Proteomes" id="UP000652761"/>
    </source>
</evidence>
<gene>
    <name evidence="1" type="ORF">Taro_056027</name>
</gene>
<reference evidence="1" key="1">
    <citation type="submission" date="2017-07" db="EMBL/GenBank/DDBJ databases">
        <title>Taro Niue Genome Assembly and Annotation.</title>
        <authorList>
            <person name="Atibalentja N."/>
            <person name="Keating K."/>
            <person name="Fields C.J."/>
        </authorList>
    </citation>
    <scope>NUCLEOTIDE SEQUENCE</scope>
    <source>
        <strain evidence="1">Niue_2</strain>
        <tissue evidence="1">Leaf</tissue>
    </source>
</reference>
<comment type="caution">
    <text evidence="1">The sequence shown here is derived from an EMBL/GenBank/DDBJ whole genome shotgun (WGS) entry which is preliminary data.</text>
</comment>
<proteinExistence type="predicted"/>
<accession>A0A843XSF6</accession>